<keyword evidence="7" id="KW-0727">SH2 domain</keyword>
<dbReference type="PANTHER" id="PTHR24418">
    <property type="entry name" value="TYROSINE-PROTEIN KINASE"/>
    <property type="match status" value="1"/>
</dbReference>
<dbReference type="KEGG" id="goe:100902236"/>
<dbReference type="PROSITE" id="PS50011">
    <property type="entry name" value="PROTEIN_KINASE_DOM"/>
    <property type="match status" value="1"/>
</dbReference>
<evidence type="ECO:0000256" key="1">
    <source>
        <dbReference type="ARBA" id="ARBA00022679"/>
    </source>
</evidence>
<evidence type="ECO:0000259" key="11">
    <source>
        <dbReference type="PROSITE" id="PS50011"/>
    </source>
</evidence>
<dbReference type="Proteomes" id="UP000694867">
    <property type="component" value="Unplaced"/>
</dbReference>
<feature type="compositionally biased region" description="Acidic residues" evidence="9">
    <location>
        <begin position="947"/>
        <end position="956"/>
    </location>
</feature>
<feature type="compositionally biased region" description="Low complexity" evidence="9">
    <location>
        <begin position="931"/>
        <end position="946"/>
    </location>
</feature>
<feature type="domain" description="SH2" evidence="10">
    <location>
        <begin position="156"/>
        <end position="250"/>
    </location>
</feature>
<evidence type="ECO:0000256" key="3">
    <source>
        <dbReference type="ARBA" id="ARBA00022777"/>
    </source>
</evidence>
<dbReference type="GO" id="GO:0002009">
    <property type="term" value="P:morphogenesis of an epithelium"/>
    <property type="evidence" value="ECO:0007669"/>
    <property type="project" value="UniProtKB-ARBA"/>
</dbReference>
<protein>
    <recommendedName>
        <fullName evidence="8">Tyrosine-protein kinase</fullName>
        <ecNumber evidence="8">2.7.10.2</ecNumber>
    </recommendedName>
</protein>
<evidence type="ECO:0000313" key="13">
    <source>
        <dbReference type="RefSeq" id="XP_003748017.2"/>
    </source>
</evidence>
<reference evidence="13" key="1">
    <citation type="submission" date="2025-08" db="UniProtKB">
        <authorList>
            <consortium name="RefSeq"/>
        </authorList>
    </citation>
    <scope>IDENTIFICATION</scope>
</reference>
<dbReference type="InterPro" id="IPR000719">
    <property type="entry name" value="Prot_kinase_dom"/>
</dbReference>
<keyword evidence="4 8" id="KW-0067">ATP-binding</keyword>
<keyword evidence="12" id="KW-1185">Reference proteome</keyword>
<dbReference type="SUPFAM" id="SSF55550">
    <property type="entry name" value="SH2 domain"/>
    <property type="match status" value="2"/>
</dbReference>
<evidence type="ECO:0000256" key="5">
    <source>
        <dbReference type="ARBA" id="ARBA00023137"/>
    </source>
</evidence>
<keyword evidence="1 8" id="KW-0808">Transferase</keyword>
<dbReference type="InterPro" id="IPR008266">
    <property type="entry name" value="Tyr_kinase_AS"/>
</dbReference>
<dbReference type="RefSeq" id="XP_003748017.2">
    <property type="nucleotide sequence ID" value="XM_003747969.2"/>
</dbReference>
<dbReference type="InterPro" id="IPR001245">
    <property type="entry name" value="Ser-Thr/Tyr_kinase_cat_dom"/>
</dbReference>
<dbReference type="PRINTS" id="PR00401">
    <property type="entry name" value="SH2DOMAIN"/>
</dbReference>
<keyword evidence="5 8" id="KW-0829">Tyrosine-protein kinase</keyword>
<accession>A0AAJ6QYH3</accession>
<dbReference type="GO" id="GO:0004715">
    <property type="term" value="F:non-membrane spanning protein tyrosine kinase activity"/>
    <property type="evidence" value="ECO:0007669"/>
    <property type="project" value="UniProtKB-EC"/>
</dbReference>
<evidence type="ECO:0000259" key="10">
    <source>
        <dbReference type="PROSITE" id="PS50001"/>
    </source>
</evidence>
<feature type="region of interest" description="Disordered" evidence="9">
    <location>
        <begin position="910"/>
        <end position="956"/>
    </location>
</feature>
<evidence type="ECO:0000256" key="8">
    <source>
        <dbReference type="RuleBase" id="RU362096"/>
    </source>
</evidence>
<evidence type="ECO:0000256" key="6">
    <source>
        <dbReference type="ARBA" id="ARBA00051245"/>
    </source>
</evidence>
<dbReference type="GeneID" id="100902236"/>
<dbReference type="InterPro" id="IPR020635">
    <property type="entry name" value="Tyr_kinase_cat_dom"/>
</dbReference>
<keyword evidence="2 8" id="KW-0547">Nucleotide-binding</keyword>
<evidence type="ECO:0000313" key="12">
    <source>
        <dbReference type="Proteomes" id="UP000694867"/>
    </source>
</evidence>
<comment type="similarity">
    <text evidence="8">Belongs to the protein kinase superfamily. Tyr protein kinase family.</text>
</comment>
<proteinExistence type="inferred from homology"/>
<feature type="domain" description="SH2" evidence="10">
    <location>
        <begin position="6"/>
        <end position="80"/>
    </location>
</feature>
<dbReference type="SMART" id="SM00252">
    <property type="entry name" value="SH2"/>
    <property type="match status" value="2"/>
</dbReference>
<dbReference type="InterPro" id="IPR050198">
    <property type="entry name" value="Non-receptor_tyrosine_kinases"/>
</dbReference>
<name>A0AAJ6QYH3_9ACAR</name>
<dbReference type="PRINTS" id="PR00109">
    <property type="entry name" value="TYRKINASE"/>
</dbReference>
<dbReference type="FunFam" id="1.10.510.10:FF:000216">
    <property type="entry name" value="Tyrosine-protein kinase SYK"/>
    <property type="match status" value="1"/>
</dbReference>
<evidence type="ECO:0000256" key="2">
    <source>
        <dbReference type="ARBA" id="ARBA00022741"/>
    </source>
</evidence>
<dbReference type="PROSITE" id="PS50001">
    <property type="entry name" value="SH2"/>
    <property type="match status" value="2"/>
</dbReference>
<dbReference type="InterPro" id="IPR036860">
    <property type="entry name" value="SH2_dom_sf"/>
</dbReference>
<dbReference type="PROSITE" id="PS00109">
    <property type="entry name" value="PROTEIN_KINASE_TYR"/>
    <property type="match status" value="1"/>
</dbReference>
<organism evidence="12 13">
    <name type="scientific">Galendromus occidentalis</name>
    <name type="common">western predatory mite</name>
    <dbReference type="NCBI Taxonomy" id="34638"/>
    <lineage>
        <taxon>Eukaryota</taxon>
        <taxon>Metazoa</taxon>
        <taxon>Ecdysozoa</taxon>
        <taxon>Arthropoda</taxon>
        <taxon>Chelicerata</taxon>
        <taxon>Arachnida</taxon>
        <taxon>Acari</taxon>
        <taxon>Parasitiformes</taxon>
        <taxon>Mesostigmata</taxon>
        <taxon>Gamasina</taxon>
        <taxon>Phytoseioidea</taxon>
        <taxon>Phytoseiidae</taxon>
        <taxon>Typhlodrominae</taxon>
        <taxon>Galendromus</taxon>
    </lineage>
</organism>
<evidence type="ECO:0000256" key="9">
    <source>
        <dbReference type="SAM" id="MobiDB-lite"/>
    </source>
</evidence>
<dbReference type="Gene3D" id="1.10.510.10">
    <property type="entry name" value="Transferase(Phosphotransferase) domain 1"/>
    <property type="match status" value="1"/>
</dbReference>
<evidence type="ECO:0000256" key="7">
    <source>
        <dbReference type="PROSITE-ProRule" id="PRU00191"/>
    </source>
</evidence>
<dbReference type="GO" id="GO:0005524">
    <property type="term" value="F:ATP binding"/>
    <property type="evidence" value="ECO:0007669"/>
    <property type="project" value="UniProtKB-KW"/>
</dbReference>
<comment type="catalytic activity">
    <reaction evidence="6 8">
        <text>L-tyrosyl-[protein] + ATP = O-phospho-L-tyrosyl-[protein] + ADP + H(+)</text>
        <dbReference type="Rhea" id="RHEA:10596"/>
        <dbReference type="Rhea" id="RHEA-COMP:10136"/>
        <dbReference type="Rhea" id="RHEA-COMP:20101"/>
        <dbReference type="ChEBI" id="CHEBI:15378"/>
        <dbReference type="ChEBI" id="CHEBI:30616"/>
        <dbReference type="ChEBI" id="CHEBI:46858"/>
        <dbReference type="ChEBI" id="CHEBI:61978"/>
        <dbReference type="ChEBI" id="CHEBI:456216"/>
        <dbReference type="EC" id="2.7.10.2"/>
    </reaction>
</comment>
<keyword evidence="3 8" id="KW-0418">Kinase</keyword>
<evidence type="ECO:0000256" key="4">
    <source>
        <dbReference type="ARBA" id="ARBA00022840"/>
    </source>
</evidence>
<gene>
    <name evidence="13" type="primary">LOC100902236</name>
</gene>
<dbReference type="Pfam" id="PF07714">
    <property type="entry name" value="PK_Tyr_Ser-Thr"/>
    <property type="match status" value="1"/>
</dbReference>
<dbReference type="Pfam" id="PF00017">
    <property type="entry name" value="SH2"/>
    <property type="match status" value="2"/>
</dbReference>
<sequence>MDKVNYYYGNISRETAEWILCERGCKDGLYLLRKSKDDYVLSLCFEKSVLHYRISCLPDGGFALAGTQDQVFGDPLQLVENVEGLATKPLHPCQRCVEAILPPTYWGLSEEQVKKFILLRSRQWGLDENRLENLTQQDAADLRVLISKTLHEIQPWFHGPLSRLEAEARIEEAGHADGRFLIRERDDSSYALCLSHAFSVKHYKVDVLSSGEFAIQDGYAFPSLMSLVSHYTLFADGLWCPLIEAIVRPDSLDENTFLKNISKATRHFFNKSPKSKLFGTIPNKGLLNKIVSSISTQATNTSYRSSKTLPRLSQMRSAESACCGDENCYPGTLDGNCKASTKLQKSSSIDHVLPGFIQYFMSLDGTMRRGRKCHESKLLDELACEQARSMEQHYNHYGMTVPLSSDGSPRVLTENCCSGPMSAPVPAPRTSLARRDILTEEDPVYVNREPDGSEATYDYSPRRLSLDMNFEDRRNQQFSGLLAYRKPMKIPIDLSPSPPLIDLSEANYEEIDSLIEKCPRLIRDKLKRDTPDENVDIPQVDEIPRDRLERTIAEAIKETSNQIIQEIKAEIRAVEGTSENLERRNSSSLDDFDPLCADNLSGPPSPERQRNFAQALADVLTQEQSEMAYNEVKKCLNGFVKIQRDHIQLIEMFGCGNFGQVHKAILKHEGNEIPCATKSLRAEFSQTSMGALSQEADLLASLDHPHVVRLFGVSEIDTGLMMVMELAPLGPLNRFLRYNRETGIGVILKLMLQVALAMEYLEQRNFVHRDLAARNVLLVNTQFAKISDFGMSRTLGIGRDYYKAEAAGKWPLKWYAPECIYYFRFSTKSDVWSYGVTLWEAMSYGERPYKNLAGQDILVMFESNKRLEMPDECPPEVYDIMWKCWAYMPEDRPDFSEVCQLMQAAIEANDGKTPTNSEFGQHTDFPPPPSELQLEPSTVVSSLSPVEEVEIEDGIE</sequence>
<dbReference type="InterPro" id="IPR000980">
    <property type="entry name" value="SH2"/>
</dbReference>
<dbReference type="InterPro" id="IPR011009">
    <property type="entry name" value="Kinase-like_dom_sf"/>
</dbReference>
<dbReference type="SMART" id="SM00219">
    <property type="entry name" value="TyrKc"/>
    <property type="match status" value="1"/>
</dbReference>
<feature type="domain" description="Protein kinase" evidence="11">
    <location>
        <begin position="647"/>
        <end position="906"/>
    </location>
</feature>
<dbReference type="SUPFAM" id="SSF56112">
    <property type="entry name" value="Protein kinase-like (PK-like)"/>
    <property type="match status" value="1"/>
</dbReference>
<dbReference type="Gene3D" id="3.30.505.10">
    <property type="entry name" value="SH2 domain"/>
    <property type="match status" value="2"/>
</dbReference>
<dbReference type="EC" id="2.7.10.2" evidence="8"/>
<dbReference type="AlphaFoldDB" id="A0AAJ6QYH3"/>